<dbReference type="HOGENOM" id="CLU_2989176_0_0_7"/>
<accession>C6C0Q7</accession>
<feature type="transmembrane region" description="Helical" evidence="1">
    <location>
        <begin position="12"/>
        <end position="31"/>
    </location>
</feature>
<keyword evidence="1" id="KW-1133">Transmembrane helix</keyword>
<dbReference type="EMBL" id="CP001649">
    <property type="protein sequence ID" value="ACS81004.1"/>
    <property type="molecule type" value="Genomic_DNA"/>
</dbReference>
<protein>
    <submittedName>
        <fullName evidence="2">Uncharacterized protein</fullName>
    </submittedName>
</protein>
<name>C6C0Q7_MARSD</name>
<sequence length="57" mass="6836">MFHLKLEKNKRFSKHGEAWVYALFLLGAVIFFTYNQVYWPLYALTPAIALLAWFRKI</sequence>
<reference evidence="2 3" key="1">
    <citation type="submission" date="2009-06" db="EMBL/GenBank/DDBJ databases">
        <title>Complete sequence of Desulfovibrio salexigens DSM 2638.</title>
        <authorList>
            <consortium name="US DOE Joint Genome Institute"/>
            <person name="Lucas S."/>
            <person name="Copeland A."/>
            <person name="Lapidus A."/>
            <person name="Glavina del Rio T."/>
            <person name="Tice H."/>
            <person name="Bruce D."/>
            <person name="Goodwin L."/>
            <person name="Pitluck S."/>
            <person name="Munk A.C."/>
            <person name="Brettin T."/>
            <person name="Detter J.C."/>
            <person name="Han C."/>
            <person name="Tapia R."/>
            <person name="Larimer F."/>
            <person name="Land M."/>
            <person name="Hauser L."/>
            <person name="Kyrpides N."/>
            <person name="Anderson I."/>
            <person name="Wall J.D."/>
            <person name="Arkin A.P."/>
            <person name="Dehal P."/>
            <person name="Chivian D."/>
            <person name="Giles B."/>
            <person name="Hazen T.C."/>
        </authorList>
    </citation>
    <scope>NUCLEOTIDE SEQUENCE [LARGE SCALE GENOMIC DNA]</scope>
    <source>
        <strain evidence="3">ATCC 14822 / DSM 2638 / NCIMB 8403 / VKM B-1763</strain>
    </source>
</reference>
<evidence type="ECO:0000313" key="2">
    <source>
        <dbReference type="EMBL" id="ACS81004.1"/>
    </source>
</evidence>
<keyword evidence="1" id="KW-0812">Transmembrane</keyword>
<evidence type="ECO:0000313" key="3">
    <source>
        <dbReference type="Proteomes" id="UP000002601"/>
    </source>
</evidence>
<gene>
    <name evidence="2" type="ordered locus">Desal_2952</name>
</gene>
<keyword evidence="1" id="KW-0472">Membrane</keyword>
<organism evidence="2 3">
    <name type="scientific">Maridesulfovibrio salexigens (strain ATCC 14822 / DSM 2638 / NCIMB 8403 / VKM B-1763)</name>
    <name type="common">Desulfovibrio salexigens</name>
    <dbReference type="NCBI Taxonomy" id="526222"/>
    <lineage>
        <taxon>Bacteria</taxon>
        <taxon>Pseudomonadati</taxon>
        <taxon>Thermodesulfobacteriota</taxon>
        <taxon>Desulfovibrionia</taxon>
        <taxon>Desulfovibrionales</taxon>
        <taxon>Desulfovibrionaceae</taxon>
        <taxon>Maridesulfovibrio</taxon>
    </lineage>
</organism>
<keyword evidence="3" id="KW-1185">Reference proteome</keyword>
<evidence type="ECO:0000256" key="1">
    <source>
        <dbReference type="SAM" id="Phobius"/>
    </source>
</evidence>
<dbReference type="KEGG" id="dsa:Desal_2952"/>
<proteinExistence type="predicted"/>
<dbReference type="Proteomes" id="UP000002601">
    <property type="component" value="Chromosome"/>
</dbReference>
<dbReference type="AlphaFoldDB" id="C6C0Q7"/>